<sequence length="44" mass="4821">MKGKEMMGIFFCLISKTALLVLSCHSPCSGWNITESLLGSLHVH</sequence>
<dbReference type="AlphaFoldDB" id="A0A8T0RWQ4"/>
<comment type="caution">
    <text evidence="2">The sequence shown here is derived from an EMBL/GenBank/DDBJ whole genome shotgun (WGS) entry which is preliminary data.</text>
</comment>
<evidence type="ECO:0000313" key="2">
    <source>
        <dbReference type="EMBL" id="KAG2591002.1"/>
    </source>
</evidence>
<keyword evidence="1" id="KW-0732">Signal</keyword>
<name>A0A8T0RWQ4_PANVG</name>
<keyword evidence="3" id="KW-1185">Reference proteome</keyword>
<accession>A0A8T0RWQ4</accession>
<protein>
    <submittedName>
        <fullName evidence="2">Uncharacterized protein</fullName>
    </submittedName>
</protein>
<proteinExistence type="predicted"/>
<feature type="chain" id="PRO_5035943249" evidence="1">
    <location>
        <begin position="31"/>
        <end position="44"/>
    </location>
</feature>
<organism evidence="2 3">
    <name type="scientific">Panicum virgatum</name>
    <name type="common">Blackwell switchgrass</name>
    <dbReference type="NCBI Taxonomy" id="38727"/>
    <lineage>
        <taxon>Eukaryota</taxon>
        <taxon>Viridiplantae</taxon>
        <taxon>Streptophyta</taxon>
        <taxon>Embryophyta</taxon>
        <taxon>Tracheophyta</taxon>
        <taxon>Spermatophyta</taxon>
        <taxon>Magnoliopsida</taxon>
        <taxon>Liliopsida</taxon>
        <taxon>Poales</taxon>
        <taxon>Poaceae</taxon>
        <taxon>PACMAD clade</taxon>
        <taxon>Panicoideae</taxon>
        <taxon>Panicodae</taxon>
        <taxon>Paniceae</taxon>
        <taxon>Panicinae</taxon>
        <taxon>Panicum</taxon>
        <taxon>Panicum sect. Hiantes</taxon>
    </lineage>
</organism>
<gene>
    <name evidence="2" type="ORF">PVAP13_5NG451340</name>
</gene>
<feature type="signal peptide" evidence="1">
    <location>
        <begin position="1"/>
        <end position="30"/>
    </location>
</feature>
<reference evidence="2" key="1">
    <citation type="submission" date="2020-05" db="EMBL/GenBank/DDBJ databases">
        <title>WGS assembly of Panicum virgatum.</title>
        <authorList>
            <person name="Lovell J.T."/>
            <person name="Jenkins J."/>
            <person name="Shu S."/>
            <person name="Juenger T.E."/>
            <person name="Schmutz J."/>
        </authorList>
    </citation>
    <scope>NUCLEOTIDE SEQUENCE</scope>
    <source>
        <strain evidence="2">AP13</strain>
    </source>
</reference>
<evidence type="ECO:0000313" key="3">
    <source>
        <dbReference type="Proteomes" id="UP000823388"/>
    </source>
</evidence>
<dbReference type="Proteomes" id="UP000823388">
    <property type="component" value="Chromosome 5N"/>
</dbReference>
<evidence type="ECO:0000256" key="1">
    <source>
        <dbReference type="SAM" id="SignalP"/>
    </source>
</evidence>
<dbReference type="EMBL" id="CM029046">
    <property type="protein sequence ID" value="KAG2591002.1"/>
    <property type="molecule type" value="Genomic_DNA"/>
</dbReference>